<gene>
    <name evidence="1" type="ORF">AVEN_35782_1</name>
</gene>
<accession>A0A4Y2V2L2</accession>
<proteinExistence type="predicted"/>
<name>A0A4Y2V2L2_ARAVE</name>
<keyword evidence="2" id="KW-1185">Reference proteome</keyword>
<dbReference type="AlphaFoldDB" id="A0A4Y2V2L2"/>
<comment type="caution">
    <text evidence="1">The sequence shown here is derived from an EMBL/GenBank/DDBJ whole genome shotgun (WGS) entry which is preliminary data.</text>
</comment>
<dbReference type="EMBL" id="BGPR01042949">
    <property type="protein sequence ID" value="GBO19473.1"/>
    <property type="molecule type" value="Genomic_DNA"/>
</dbReference>
<protein>
    <submittedName>
        <fullName evidence="1">Uncharacterized protein</fullName>
    </submittedName>
</protein>
<organism evidence="1 2">
    <name type="scientific">Araneus ventricosus</name>
    <name type="common">Orbweaver spider</name>
    <name type="synonym">Epeira ventricosa</name>
    <dbReference type="NCBI Taxonomy" id="182803"/>
    <lineage>
        <taxon>Eukaryota</taxon>
        <taxon>Metazoa</taxon>
        <taxon>Ecdysozoa</taxon>
        <taxon>Arthropoda</taxon>
        <taxon>Chelicerata</taxon>
        <taxon>Arachnida</taxon>
        <taxon>Araneae</taxon>
        <taxon>Araneomorphae</taxon>
        <taxon>Entelegynae</taxon>
        <taxon>Araneoidea</taxon>
        <taxon>Araneidae</taxon>
        <taxon>Araneus</taxon>
    </lineage>
</organism>
<evidence type="ECO:0000313" key="2">
    <source>
        <dbReference type="Proteomes" id="UP000499080"/>
    </source>
</evidence>
<sequence length="134" mass="14836">MNHCGLSLVNREVQYSPHCFVAPVVISPFDTGGFHLGHFLHCYSSKVRTFVEDIDNPDLSLKCYSENLHLFQSGSKPKTSKLGFNVFCKTNGGEGESDRKVLSACCNTTGEIKLLNAEGFMDKDIIPDFIETKA</sequence>
<evidence type="ECO:0000313" key="1">
    <source>
        <dbReference type="EMBL" id="GBO19473.1"/>
    </source>
</evidence>
<reference evidence="1 2" key="1">
    <citation type="journal article" date="2019" name="Sci. Rep.">
        <title>Orb-weaving spider Araneus ventricosus genome elucidates the spidroin gene catalogue.</title>
        <authorList>
            <person name="Kono N."/>
            <person name="Nakamura H."/>
            <person name="Ohtoshi R."/>
            <person name="Moran D.A.P."/>
            <person name="Shinohara A."/>
            <person name="Yoshida Y."/>
            <person name="Fujiwara M."/>
            <person name="Mori M."/>
            <person name="Tomita M."/>
            <person name="Arakawa K."/>
        </authorList>
    </citation>
    <scope>NUCLEOTIDE SEQUENCE [LARGE SCALE GENOMIC DNA]</scope>
</reference>
<dbReference type="Proteomes" id="UP000499080">
    <property type="component" value="Unassembled WGS sequence"/>
</dbReference>